<evidence type="ECO:0000313" key="4">
    <source>
        <dbReference type="EMBL" id="QCB92334.1"/>
    </source>
</evidence>
<proteinExistence type="inferred from homology"/>
<keyword evidence="3" id="KW-0472">Membrane</keyword>
<keyword evidence="3" id="KW-1133">Transmembrane helix</keyword>
<dbReference type="AlphaFoldDB" id="A0A4P7SI65"/>
<dbReference type="PANTHER" id="PTHR42928">
    <property type="entry name" value="TRICARBOXYLATE-BINDING PROTEIN"/>
    <property type="match status" value="1"/>
</dbReference>
<dbReference type="PANTHER" id="PTHR42928:SF3">
    <property type="entry name" value="UPF0065 PROTEIN YFLP"/>
    <property type="match status" value="1"/>
</dbReference>
<dbReference type="SUPFAM" id="SSF53850">
    <property type="entry name" value="Periplasmic binding protein-like II"/>
    <property type="match status" value="1"/>
</dbReference>
<evidence type="ECO:0000256" key="3">
    <source>
        <dbReference type="SAM" id="Phobius"/>
    </source>
</evidence>
<dbReference type="EMBL" id="CP039291">
    <property type="protein sequence ID" value="QCB92334.1"/>
    <property type="molecule type" value="Genomic_DNA"/>
</dbReference>
<dbReference type="KEGG" id="celz:E5225_00945"/>
<evidence type="ECO:0000256" key="2">
    <source>
        <dbReference type="SAM" id="MobiDB-lite"/>
    </source>
</evidence>
<comment type="similarity">
    <text evidence="1">Belongs to the UPF0065 (bug) family.</text>
</comment>
<keyword evidence="5" id="KW-1185">Reference proteome</keyword>
<dbReference type="Proteomes" id="UP000296469">
    <property type="component" value="Chromosome"/>
</dbReference>
<gene>
    <name evidence="4" type="ORF">E5225_00945</name>
</gene>
<dbReference type="OrthoDB" id="9780943at2"/>
<feature type="region of interest" description="Disordered" evidence="2">
    <location>
        <begin position="1"/>
        <end position="43"/>
    </location>
</feature>
<organism evidence="4 5">
    <name type="scientific">Cellulomonas shaoxiangyii</name>
    <dbReference type="NCBI Taxonomy" id="2566013"/>
    <lineage>
        <taxon>Bacteria</taxon>
        <taxon>Bacillati</taxon>
        <taxon>Actinomycetota</taxon>
        <taxon>Actinomycetes</taxon>
        <taxon>Micrococcales</taxon>
        <taxon>Cellulomonadaceae</taxon>
        <taxon>Cellulomonas</taxon>
    </lineage>
</organism>
<dbReference type="Pfam" id="PF03401">
    <property type="entry name" value="TctC"/>
    <property type="match status" value="1"/>
</dbReference>
<sequence length="364" mass="38357">MAITRRRTHGTGGRAEDDHLVQRSGHPGSTTLHRSPSGRRRRTRGVLVSVLVAVLALTGCGVTRGDDGGENRRLRMMIPNSPGGGYDQTGRAATRVMETADLTGRFEVSNVTGASGTVAMQRLVNEEGAEDLLMTMGLGVVGATYTNGSDARVSGATPIAQLIEEQEGLLVPADSPFRTVQDLVDAWTADPGSVRVGGGSSPGGPDHLFPMQLADAVGVDPTQVNYIVYDGGGPLTTALLGSKIDVGTSGLAEFEGQIAEGSLRVLAVSGEERLDGVDAPTLQESGIDLVFTNWRGVLAPPGISDAVRDQHIALLEQMHATDAWQEALETNGWVDAFVTGDEFEEFLVEQDERVASTLTDLGLL</sequence>
<dbReference type="CDD" id="cd07012">
    <property type="entry name" value="PBP2_Bug_TTT"/>
    <property type="match status" value="1"/>
</dbReference>
<dbReference type="InterPro" id="IPR005064">
    <property type="entry name" value="BUG"/>
</dbReference>
<dbReference type="Gene3D" id="3.40.190.150">
    <property type="entry name" value="Bordetella uptake gene, domain 1"/>
    <property type="match status" value="1"/>
</dbReference>
<feature type="transmembrane region" description="Helical" evidence="3">
    <location>
        <begin position="45"/>
        <end position="65"/>
    </location>
</feature>
<keyword evidence="3" id="KW-0812">Transmembrane</keyword>
<dbReference type="InterPro" id="IPR042100">
    <property type="entry name" value="Bug_dom1"/>
</dbReference>
<reference evidence="4 5" key="1">
    <citation type="submission" date="2019-04" db="EMBL/GenBank/DDBJ databases">
        <title>Isolation and identification of Cellulomonas shaoxiangyii sp. Nov. isolated from feces of the Tibetan antelopes (Pantholops hodgsonii) in the Qinghai-Tibet plateau of China.</title>
        <authorList>
            <person name="Tian Z."/>
        </authorList>
    </citation>
    <scope>NUCLEOTIDE SEQUENCE [LARGE SCALE GENOMIC DNA]</scope>
    <source>
        <strain evidence="4 5">Z28</strain>
    </source>
</reference>
<protein>
    <submittedName>
        <fullName evidence="4">Tripartite tricarboxylate transporter substrate binding protein</fullName>
    </submittedName>
</protein>
<dbReference type="Gene3D" id="3.40.190.10">
    <property type="entry name" value="Periplasmic binding protein-like II"/>
    <property type="match status" value="1"/>
</dbReference>
<dbReference type="RefSeq" id="WP_135972281.1">
    <property type="nucleotide sequence ID" value="NZ_CP039291.1"/>
</dbReference>
<dbReference type="PIRSF" id="PIRSF017082">
    <property type="entry name" value="YflP"/>
    <property type="match status" value="1"/>
</dbReference>
<feature type="region of interest" description="Disordered" evidence="2">
    <location>
        <begin position="67"/>
        <end position="88"/>
    </location>
</feature>
<evidence type="ECO:0000313" key="5">
    <source>
        <dbReference type="Proteomes" id="UP000296469"/>
    </source>
</evidence>
<name>A0A4P7SI65_9CELL</name>
<accession>A0A4P7SI65</accession>
<evidence type="ECO:0000256" key="1">
    <source>
        <dbReference type="ARBA" id="ARBA00006987"/>
    </source>
</evidence>